<dbReference type="AlphaFoldDB" id="A0A6C0KPS9"/>
<evidence type="ECO:0000256" key="2">
    <source>
        <dbReference type="ARBA" id="ARBA00022723"/>
    </source>
</evidence>
<organism evidence="7">
    <name type="scientific">viral metagenome</name>
    <dbReference type="NCBI Taxonomy" id="1070528"/>
    <lineage>
        <taxon>unclassified sequences</taxon>
        <taxon>metagenomes</taxon>
        <taxon>organismal metagenomes</taxon>
    </lineage>
</organism>
<dbReference type="InterPro" id="IPR045054">
    <property type="entry name" value="P4HA-like"/>
</dbReference>
<comment type="cofactor">
    <cofactor evidence="1">
        <name>L-ascorbate</name>
        <dbReference type="ChEBI" id="CHEBI:38290"/>
    </cofactor>
</comment>
<keyword evidence="2" id="KW-0479">Metal-binding</keyword>
<evidence type="ECO:0000313" key="7">
    <source>
        <dbReference type="EMBL" id="QHU19283.1"/>
    </source>
</evidence>
<dbReference type="GO" id="GO:0031418">
    <property type="term" value="F:L-ascorbic acid binding"/>
    <property type="evidence" value="ECO:0007669"/>
    <property type="project" value="InterPro"/>
</dbReference>
<sequence length="189" mass="22424">MIEYLEEYENVLNEEICDKIIQKFLSEKNTYDGVTFSGLNKSIKNTTDFHLKLKRNDDDWIKYDKILFEALNKCLSQYREKYKAFQLPYKNLKDTGFQIQRYKKNEGFYVDHHDFAVEKGNYRVLTYLFYLNDVEVGGETDFLFGRIMVKPKIGKCVIFPASWTFPHKGCMPISNDKFIITGWILTDNK</sequence>
<dbReference type="PANTHER" id="PTHR10869">
    <property type="entry name" value="PROLYL 4-HYDROXYLASE ALPHA SUBUNIT"/>
    <property type="match status" value="1"/>
</dbReference>
<dbReference type="Gene3D" id="2.60.120.620">
    <property type="entry name" value="q2cbj1_9rhob like domain"/>
    <property type="match status" value="1"/>
</dbReference>
<dbReference type="InterPro" id="IPR044862">
    <property type="entry name" value="Pro_4_hyd_alph_FE2OG_OXY"/>
</dbReference>
<accession>A0A6C0KPS9</accession>
<dbReference type="PANTHER" id="PTHR10869:SF246">
    <property type="entry name" value="TRANSMEMBRANE PROLYL 4-HYDROXYLASE"/>
    <property type="match status" value="1"/>
</dbReference>
<feature type="domain" description="Prolyl 4-hydroxylase alpha subunit" evidence="6">
    <location>
        <begin position="3"/>
        <end position="185"/>
    </location>
</feature>
<dbReference type="GO" id="GO:0051213">
    <property type="term" value="F:dioxygenase activity"/>
    <property type="evidence" value="ECO:0007669"/>
    <property type="project" value="UniProtKB-KW"/>
</dbReference>
<dbReference type="GO" id="GO:0016705">
    <property type="term" value="F:oxidoreductase activity, acting on paired donors, with incorporation or reduction of molecular oxygen"/>
    <property type="evidence" value="ECO:0007669"/>
    <property type="project" value="InterPro"/>
</dbReference>
<name>A0A6C0KPS9_9ZZZZ</name>
<proteinExistence type="predicted"/>
<dbReference type="InterPro" id="IPR006620">
    <property type="entry name" value="Pro_4_hyd_alph"/>
</dbReference>
<keyword evidence="4" id="KW-0560">Oxidoreductase</keyword>
<dbReference type="GO" id="GO:0005506">
    <property type="term" value="F:iron ion binding"/>
    <property type="evidence" value="ECO:0007669"/>
    <property type="project" value="InterPro"/>
</dbReference>
<evidence type="ECO:0000256" key="3">
    <source>
        <dbReference type="ARBA" id="ARBA00022964"/>
    </source>
</evidence>
<reference evidence="7" key="1">
    <citation type="journal article" date="2020" name="Nature">
        <title>Giant virus diversity and host interactions through global metagenomics.</title>
        <authorList>
            <person name="Schulz F."/>
            <person name="Roux S."/>
            <person name="Paez-Espino D."/>
            <person name="Jungbluth S."/>
            <person name="Walsh D.A."/>
            <person name="Denef V.J."/>
            <person name="McMahon K.D."/>
            <person name="Konstantinidis K.T."/>
            <person name="Eloe-Fadrosh E.A."/>
            <person name="Kyrpides N.C."/>
            <person name="Woyke T."/>
        </authorList>
    </citation>
    <scope>NUCLEOTIDE SEQUENCE</scope>
    <source>
        <strain evidence="7">GVMAG-S-3300013014-104</strain>
    </source>
</reference>
<keyword evidence="5" id="KW-0408">Iron</keyword>
<dbReference type="Pfam" id="PF13640">
    <property type="entry name" value="2OG-FeII_Oxy_3"/>
    <property type="match status" value="1"/>
</dbReference>
<protein>
    <recommendedName>
        <fullName evidence="6">Prolyl 4-hydroxylase alpha subunit domain-containing protein</fullName>
    </recommendedName>
</protein>
<dbReference type="EMBL" id="MN740947">
    <property type="protein sequence ID" value="QHU19283.1"/>
    <property type="molecule type" value="Genomic_DNA"/>
</dbReference>
<evidence type="ECO:0000259" key="6">
    <source>
        <dbReference type="SMART" id="SM00702"/>
    </source>
</evidence>
<evidence type="ECO:0000256" key="5">
    <source>
        <dbReference type="ARBA" id="ARBA00023004"/>
    </source>
</evidence>
<evidence type="ECO:0000256" key="1">
    <source>
        <dbReference type="ARBA" id="ARBA00001961"/>
    </source>
</evidence>
<keyword evidence="3" id="KW-0223">Dioxygenase</keyword>
<evidence type="ECO:0000256" key="4">
    <source>
        <dbReference type="ARBA" id="ARBA00023002"/>
    </source>
</evidence>
<dbReference type="SMART" id="SM00702">
    <property type="entry name" value="P4Hc"/>
    <property type="match status" value="1"/>
</dbReference>